<proteinExistence type="predicted"/>
<dbReference type="RefSeq" id="XP_007398407.1">
    <property type="nucleotide sequence ID" value="XM_007398345.1"/>
</dbReference>
<accession>K5UUN6</accession>
<evidence type="ECO:0000313" key="3">
    <source>
        <dbReference type="Proteomes" id="UP000008370"/>
    </source>
</evidence>
<feature type="compositionally biased region" description="Basic and acidic residues" evidence="1">
    <location>
        <begin position="1"/>
        <end position="22"/>
    </location>
</feature>
<dbReference type="GeneID" id="18917667"/>
<dbReference type="AlphaFoldDB" id="K5UUN6"/>
<dbReference type="HOGENOM" id="CLU_2134399_0_0_1"/>
<dbReference type="KEGG" id="pco:PHACADRAFT_260217"/>
<sequence>MLDSEKQTDDIREENPPDRERPGGQIVSEWREGKDMVIEIQRASGEDVEVVVVKNAYCPKAKQSSRALSPKSTELKRQDFIERCKHAVHHAEQAVKDSMHAGGCSRPVNSVDE</sequence>
<reference evidence="2 3" key="1">
    <citation type="journal article" date="2012" name="BMC Genomics">
        <title>Comparative genomics of the white-rot fungi, Phanerochaete carnosa and P. chrysosporium, to elucidate the genetic basis of the distinct wood types they colonize.</title>
        <authorList>
            <person name="Suzuki H."/>
            <person name="MacDonald J."/>
            <person name="Syed K."/>
            <person name="Salamov A."/>
            <person name="Hori C."/>
            <person name="Aerts A."/>
            <person name="Henrissat B."/>
            <person name="Wiebenga A."/>
            <person name="vanKuyk P.A."/>
            <person name="Barry K."/>
            <person name="Lindquist E."/>
            <person name="LaButti K."/>
            <person name="Lapidus A."/>
            <person name="Lucas S."/>
            <person name="Coutinho P."/>
            <person name="Gong Y."/>
            <person name="Samejima M."/>
            <person name="Mahadevan R."/>
            <person name="Abou-Zaid M."/>
            <person name="de Vries R.P."/>
            <person name="Igarashi K."/>
            <person name="Yadav J.S."/>
            <person name="Grigoriev I.V."/>
            <person name="Master E.R."/>
        </authorList>
    </citation>
    <scope>NUCLEOTIDE SEQUENCE [LARGE SCALE GENOMIC DNA]</scope>
    <source>
        <strain evidence="2 3">HHB-10118-sp</strain>
    </source>
</reference>
<evidence type="ECO:0000313" key="2">
    <source>
        <dbReference type="EMBL" id="EKM53726.1"/>
    </source>
</evidence>
<dbReference type="EMBL" id="JH930474">
    <property type="protein sequence ID" value="EKM53726.1"/>
    <property type="molecule type" value="Genomic_DNA"/>
</dbReference>
<protein>
    <submittedName>
        <fullName evidence="2">Uncharacterized protein</fullName>
    </submittedName>
</protein>
<evidence type="ECO:0000256" key="1">
    <source>
        <dbReference type="SAM" id="MobiDB-lite"/>
    </source>
</evidence>
<keyword evidence="3" id="KW-1185">Reference proteome</keyword>
<gene>
    <name evidence="2" type="ORF">PHACADRAFT_260217</name>
</gene>
<name>K5UUN6_PHACS</name>
<organism evidence="2 3">
    <name type="scientific">Phanerochaete carnosa (strain HHB-10118-sp)</name>
    <name type="common">White-rot fungus</name>
    <name type="synonym">Peniophora carnosa</name>
    <dbReference type="NCBI Taxonomy" id="650164"/>
    <lineage>
        <taxon>Eukaryota</taxon>
        <taxon>Fungi</taxon>
        <taxon>Dikarya</taxon>
        <taxon>Basidiomycota</taxon>
        <taxon>Agaricomycotina</taxon>
        <taxon>Agaricomycetes</taxon>
        <taxon>Polyporales</taxon>
        <taxon>Phanerochaetaceae</taxon>
        <taxon>Phanerochaete</taxon>
    </lineage>
</organism>
<dbReference type="OrthoDB" id="3269712at2759"/>
<dbReference type="InParanoid" id="K5UUN6"/>
<feature type="region of interest" description="Disordered" evidence="1">
    <location>
        <begin position="1"/>
        <end position="27"/>
    </location>
</feature>
<dbReference type="Proteomes" id="UP000008370">
    <property type="component" value="Unassembled WGS sequence"/>
</dbReference>